<accession>F8NH59</accession>
<dbReference type="HOGENOM" id="CLU_207428_0_0_1"/>
<feature type="non-terminal residue" evidence="2">
    <location>
        <position position="56"/>
    </location>
</feature>
<dbReference type="AlphaFoldDB" id="F8NH59"/>
<feature type="compositionally biased region" description="Basic and acidic residues" evidence="1">
    <location>
        <begin position="34"/>
        <end position="46"/>
    </location>
</feature>
<proteinExistence type="predicted"/>
<evidence type="ECO:0000313" key="2">
    <source>
        <dbReference type="EMBL" id="EGO29648.1"/>
    </source>
</evidence>
<dbReference type="GeneID" id="18810790"/>
<dbReference type="KEGG" id="sla:SERLADRAFT_378822"/>
<protein>
    <submittedName>
        <fullName evidence="2">Uncharacterized protein</fullName>
    </submittedName>
</protein>
<dbReference type="EMBL" id="GL945429">
    <property type="protein sequence ID" value="EGO29648.1"/>
    <property type="molecule type" value="Genomic_DNA"/>
</dbReference>
<evidence type="ECO:0000256" key="1">
    <source>
        <dbReference type="SAM" id="MobiDB-lite"/>
    </source>
</evidence>
<reference evidence="2" key="1">
    <citation type="submission" date="2011-04" db="EMBL/GenBank/DDBJ databases">
        <title>Evolution of plant cell wall degrading machinery underlies the functional diversity of forest fungi.</title>
        <authorList>
            <consortium name="US DOE Joint Genome Institute (JGI-PGF)"/>
            <person name="Eastwood D.C."/>
            <person name="Floudas D."/>
            <person name="Binder M."/>
            <person name="Majcherczyk A."/>
            <person name="Schneider P."/>
            <person name="Aerts A."/>
            <person name="Asiegbu F.O."/>
            <person name="Baker S.E."/>
            <person name="Barry K."/>
            <person name="Bendiksby M."/>
            <person name="Blumentritt M."/>
            <person name="Coutinho P.M."/>
            <person name="Cullen D."/>
            <person name="Cullen D."/>
            <person name="Gathman A."/>
            <person name="Goodell B."/>
            <person name="Henrissat B."/>
            <person name="Ihrmark K."/>
            <person name="Kauserud H."/>
            <person name="Kohler A."/>
            <person name="LaButti K."/>
            <person name="Lapidus A."/>
            <person name="Lavin J.L."/>
            <person name="Lee Y.-H."/>
            <person name="Lindquist E."/>
            <person name="Lilly W."/>
            <person name="Lucas S."/>
            <person name="Morin E."/>
            <person name="Murat C."/>
            <person name="Oguiza J.A."/>
            <person name="Park J."/>
            <person name="Pisabarro A.G."/>
            <person name="Riley R."/>
            <person name="Rosling A."/>
            <person name="Salamov A."/>
            <person name="Schmidt O."/>
            <person name="Schmutz J."/>
            <person name="Skrede I."/>
            <person name="Stenlid J."/>
            <person name="Wiebenga A."/>
            <person name="Xie X."/>
            <person name="Kues U."/>
            <person name="Hibbett D.S."/>
            <person name="Hoffmeister D."/>
            <person name="Hogberg N."/>
            <person name="Martin F."/>
            <person name="Grigoriev I.V."/>
            <person name="Watkinson S.C."/>
        </authorList>
    </citation>
    <scope>NUCLEOTIDE SEQUENCE</scope>
    <source>
        <strain evidence="2">S7.9</strain>
    </source>
</reference>
<dbReference type="RefSeq" id="XP_007313890.1">
    <property type="nucleotide sequence ID" value="XM_007313828.1"/>
</dbReference>
<dbReference type="Proteomes" id="UP000008064">
    <property type="component" value="Unassembled WGS sequence"/>
</dbReference>
<sequence>MMGNRSLIQQLKHVPRHACLQALSKKKTHSWSHCHREPQIKNDVKPYHSMQDDSLM</sequence>
<name>F8NH59_SERL9</name>
<gene>
    <name evidence="2" type="ORF">SERLADRAFT_378822</name>
</gene>
<feature type="region of interest" description="Disordered" evidence="1">
    <location>
        <begin position="25"/>
        <end position="56"/>
    </location>
</feature>
<organism>
    <name type="scientific">Serpula lacrymans var. lacrymans (strain S7.9)</name>
    <name type="common">Dry rot fungus</name>
    <dbReference type="NCBI Taxonomy" id="578457"/>
    <lineage>
        <taxon>Eukaryota</taxon>
        <taxon>Fungi</taxon>
        <taxon>Dikarya</taxon>
        <taxon>Basidiomycota</taxon>
        <taxon>Agaricomycotina</taxon>
        <taxon>Agaricomycetes</taxon>
        <taxon>Agaricomycetidae</taxon>
        <taxon>Boletales</taxon>
        <taxon>Coniophorineae</taxon>
        <taxon>Serpulaceae</taxon>
        <taxon>Serpula</taxon>
    </lineage>
</organism>